<reference evidence="1 2" key="1">
    <citation type="journal article" date="2015" name="Genome Announc.">
        <title>Complete genome sequences for 35 biothreat assay-relevant bacillus species.</title>
        <authorList>
            <person name="Johnson S.L."/>
            <person name="Daligault H.E."/>
            <person name="Davenport K.W."/>
            <person name="Jaissle J."/>
            <person name="Frey K.G."/>
            <person name="Ladner J.T."/>
            <person name="Broomall S.M."/>
            <person name="Bishop-Lilly K.A."/>
            <person name="Bruce D.C."/>
            <person name="Gibbons H.S."/>
            <person name="Coyne S.R."/>
            <person name="Lo C.C."/>
            <person name="Meincke L."/>
            <person name="Munk A.C."/>
            <person name="Koroleva G.I."/>
            <person name="Rosenzweig C.N."/>
            <person name="Palacios G.F."/>
            <person name="Redden C.L."/>
            <person name="Minogue T.D."/>
            <person name="Chain P.S."/>
        </authorList>
    </citation>
    <scope>NUCLEOTIDE SEQUENCE [LARGE SCALE GENOMIC DNA]</scope>
    <source>
        <strain evidence="2">ATCC 14581 / DSM 32 / JCM 2506 / NBRC 15308 / NCIMB 9376 / NCTC 10342 / NRRL B-14308 / VKM B-512</strain>
    </source>
</reference>
<evidence type="ECO:0000313" key="2">
    <source>
        <dbReference type="Proteomes" id="UP000031829"/>
    </source>
</evidence>
<dbReference type="GeneID" id="93643094"/>
<dbReference type="Proteomes" id="UP000031829">
    <property type="component" value="Chromosome"/>
</dbReference>
<dbReference type="EMBL" id="CP009920">
    <property type="protein sequence ID" value="AJI24139.1"/>
    <property type="molecule type" value="Genomic_DNA"/>
</dbReference>
<proteinExistence type="predicted"/>
<sequence>MTNANFNSLTEHDKVIFFLGLSEKVVPVLSRTEDQILAQEVICKCWEWLKDKENSGDTLYELLDHEENGITIIQETSDNKTDVIAWDCIIDAVAFTSRKAFEREGVEYYPEPIALVDDTLVEHFINGFERCIENAGSYIERLTSLLNDDTNRKTVNDLRTKVLRELQIRQ</sequence>
<organism evidence="1 2">
    <name type="scientific">Priestia megaterium (strain ATCC 14581 / DSM 32 / CCUG 1817 / JCM 2506 / NBRC 15308 / NCIMB 9376 / NCTC 10342 / NRRL B-14308 / VKM B-512 / Ford 19)</name>
    <name type="common">Bacillus megaterium</name>
    <dbReference type="NCBI Taxonomy" id="1348623"/>
    <lineage>
        <taxon>Bacteria</taxon>
        <taxon>Bacillati</taxon>
        <taxon>Bacillota</taxon>
        <taxon>Bacilli</taxon>
        <taxon>Bacillales</taxon>
        <taxon>Bacillaceae</taxon>
        <taxon>Priestia</taxon>
    </lineage>
</organism>
<dbReference type="RefSeq" id="WP_034651439.1">
    <property type="nucleotide sequence ID" value="NZ_BCVB01000010.1"/>
</dbReference>
<protein>
    <submittedName>
        <fullName evidence="1">Immunity Imm6 family protein</fullName>
    </submittedName>
</protein>
<dbReference type="AlphaFoldDB" id="A0A0B6AW79"/>
<dbReference type="InterPro" id="IPR025674">
    <property type="entry name" value="Imm6"/>
</dbReference>
<evidence type="ECO:0000313" key="1">
    <source>
        <dbReference type="EMBL" id="AJI24139.1"/>
    </source>
</evidence>
<dbReference type="KEGG" id="bmeg:BG04_5132"/>
<gene>
    <name evidence="1" type="ORF">BG04_5132</name>
</gene>
<dbReference type="Pfam" id="PF14434">
    <property type="entry name" value="Imm6"/>
    <property type="match status" value="1"/>
</dbReference>
<accession>A0A0B6AW79</accession>
<name>A0A0B6AW79_PRIM2</name>
<dbReference type="HOGENOM" id="CLU_134238_0_0_9"/>